<dbReference type="EMBL" id="JANIEX010000005">
    <property type="protein sequence ID" value="KAJ3576779.1"/>
    <property type="molecule type" value="Genomic_DNA"/>
</dbReference>
<dbReference type="Proteomes" id="UP001213000">
    <property type="component" value="Unassembled WGS sequence"/>
</dbReference>
<sequence>MHLSDNLLDELACRNPLSHSHSPQSISNDPGYSYDATTATLQEKIVNAEREIFVLNAENALLREERDNLRLMIKMFLAEIATLRTVLELKRDGDDVVNLFSAHLKTISRLEGQVLDYRKFIRALAEGNILDPRIIAHAQSGVGDGSGPEAMLVDAIQTAASDASSPWSKILPTLTKNYLLEKNAAAVDLVLNLRKDLQDMETVASFWKSQAASTSRSPEMVVSHKLRDARVFEDNITTPSLPQALLIDHMHIRSDLGGLQANGALAQPRSSPSIPPDSVVDQILSSRRKEEKSLSRPSSFEGFDHRTNRLLHQSPIHTKRSRRSTFHDSLNSKAHVIEKRHGFLMPCIKSVLQKHASAPVHPRPLSSHLHTQAKEPFIETSPLGCDPIMVVPPAPTRVLYATHKLSMRSMLALQSAERLCSMWSSGSLGSLEMTDPSASNSSIISNCSSTMTRVRNRPRDGEKKQTQICPRISDGETKTPAINSLTEERHDLRINARTLVNRMSDNDTPTHSPIASQQGYHSAEYPLISSSSSATRKSARGHVLSLPLIRTAARASHPPASQTWRRSTRPCHNIIPPFSLQAKTASLLVLAKKGDELKAIPSVKLSDSHHRKQTFERDETKAYPSNPKAVSSSNRLISLVRAPATAICTPKPRLSMLKSGVIVSAASSRPVNSAKNSISVMQRTELRSLPAPPIQVRLCNNRRPIGTNLTSASHDTNSKPRGRFRVVNKCNSETSEPRTRDLTQSQIRLNTKSRTPTTVTRKIEASHVNDSGRARRANPAMSNTGLMESVDRLARDSRIREARPT</sequence>
<protein>
    <submittedName>
        <fullName evidence="3">Uncharacterized protein</fullName>
    </submittedName>
</protein>
<accession>A0AAD5W4K4</accession>
<name>A0AAD5W4K4_9AGAR</name>
<evidence type="ECO:0000313" key="3">
    <source>
        <dbReference type="EMBL" id="KAJ3576779.1"/>
    </source>
</evidence>
<reference evidence="3" key="1">
    <citation type="submission" date="2022-07" db="EMBL/GenBank/DDBJ databases">
        <title>Genome Sequence of Leucocoprinus birnbaumii.</title>
        <authorList>
            <person name="Buettner E."/>
        </authorList>
    </citation>
    <scope>NUCLEOTIDE SEQUENCE</scope>
    <source>
        <strain evidence="3">VT141</strain>
    </source>
</reference>
<evidence type="ECO:0000256" key="2">
    <source>
        <dbReference type="SAM" id="MobiDB-lite"/>
    </source>
</evidence>
<evidence type="ECO:0000256" key="1">
    <source>
        <dbReference type="SAM" id="Coils"/>
    </source>
</evidence>
<organism evidence="3 4">
    <name type="scientific">Leucocoprinus birnbaumii</name>
    <dbReference type="NCBI Taxonomy" id="56174"/>
    <lineage>
        <taxon>Eukaryota</taxon>
        <taxon>Fungi</taxon>
        <taxon>Dikarya</taxon>
        <taxon>Basidiomycota</taxon>
        <taxon>Agaricomycotina</taxon>
        <taxon>Agaricomycetes</taxon>
        <taxon>Agaricomycetidae</taxon>
        <taxon>Agaricales</taxon>
        <taxon>Agaricineae</taxon>
        <taxon>Agaricaceae</taxon>
        <taxon>Leucocoprinus</taxon>
    </lineage>
</organism>
<keyword evidence="1" id="KW-0175">Coiled coil</keyword>
<keyword evidence="4" id="KW-1185">Reference proteome</keyword>
<comment type="caution">
    <text evidence="3">The sequence shown here is derived from an EMBL/GenBank/DDBJ whole genome shotgun (WGS) entry which is preliminary data.</text>
</comment>
<feature type="coiled-coil region" evidence="1">
    <location>
        <begin position="38"/>
        <end position="65"/>
    </location>
</feature>
<dbReference type="AlphaFoldDB" id="A0AAD5W4K4"/>
<evidence type="ECO:0000313" key="4">
    <source>
        <dbReference type="Proteomes" id="UP001213000"/>
    </source>
</evidence>
<feature type="region of interest" description="Disordered" evidence="2">
    <location>
        <begin position="285"/>
        <end position="304"/>
    </location>
</feature>
<proteinExistence type="predicted"/>
<gene>
    <name evidence="3" type="ORF">NP233_g197</name>
</gene>